<dbReference type="FunFam" id="1.10.10.10:FF:000322">
    <property type="entry name" value="Probable disease resistance protein At1g63360"/>
    <property type="match status" value="1"/>
</dbReference>
<dbReference type="InterPro" id="IPR032675">
    <property type="entry name" value="LRR_dom_sf"/>
</dbReference>
<dbReference type="InterPro" id="IPR050905">
    <property type="entry name" value="Plant_NBS-LRR"/>
</dbReference>
<evidence type="ECO:0000313" key="8">
    <source>
        <dbReference type="Proteomes" id="UP000187203"/>
    </source>
</evidence>
<dbReference type="Proteomes" id="UP000187203">
    <property type="component" value="Unassembled WGS sequence"/>
</dbReference>
<evidence type="ECO:0000256" key="4">
    <source>
        <dbReference type="SAM" id="Coils"/>
    </source>
</evidence>
<protein>
    <recommendedName>
        <fullName evidence="9">Disease resistance protein</fullName>
    </recommendedName>
</protein>
<keyword evidence="3" id="KW-0611">Plant defense</keyword>
<dbReference type="EMBL" id="AWUE01020720">
    <property type="protein sequence ID" value="OMO66831.1"/>
    <property type="molecule type" value="Genomic_DNA"/>
</dbReference>
<keyword evidence="4" id="KW-0175">Coiled coil</keyword>
<dbReference type="AlphaFoldDB" id="A0A1R3H922"/>
<evidence type="ECO:0000259" key="5">
    <source>
        <dbReference type="Pfam" id="PF23559"/>
    </source>
</evidence>
<dbReference type="PANTHER" id="PTHR33463:SF220">
    <property type="entry name" value="NB-ARC DOMAIN-CONTAINING PROTEIN"/>
    <property type="match status" value="1"/>
</dbReference>
<evidence type="ECO:0000256" key="1">
    <source>
        <dbReference type="ARBA" id="ARBA00022614"/>
    </source>
</evidence>
<dbReference type="Gene3D" id="3.80.10.10">
    <property type="entry name" value="Ribonuclease Inhibitor"/>
    <property type="match status" value="2"/>
</dbReference>
<feature type="domain" description="Disease resistance protein winged helix" evidence="5">
    <location>
        <begin position="182"/>
        <end position="245"/>
    </location>
</feature>
<comment type="caution">
    <text evidence="7">The sequence shown here is derived from an EMBL/GenBank/DDBJ whole genome shotgun (WGS) entry which is preliminary data.</text>
</comment>
<proteinExistence type="predicted"/>
<accession>A0A1R3H922</accession>
<feature type="domain" description="Disease resistance R13L4/SHOC-2-like LRR" evidence="6">
    <location>
        <begin position="320"/>
        <end position="596"/>
    </location>
</feature>
<keyword evidence="1" id="KW-0433">Leucine-rich repeat</keyword>
<dbReference type="InterPro" id="IPR055414">
    <property type="entry name" value="LRR_R13L4/SHOC2-like"/>
</dbReference>
<evidence type="ECO:0000313" key="7">
    <source>
        <dbReference type="EMBL" id="OMO66831.1"/>
    </source>
</evidence>
<evidence type="ECO:0000259" key="6">
    <source>
        <dbReference type="Pfam" id="PF23598"/>
    </source>
</evidence>
<gene>
    <name evidence="7" type="ORF">COLO4_30338</name>
</gene>
<dbReference type="Pfam" id="PF23559">
    <property type="entry name" value="WHD_DRP"/>
    <property type="match status" value="1"/>
</dbReference>
<evidence type="ECO:0000256" key="3">
    <source>
        <dbReference type="ARBA" id="ARBA00022821"/>
    </source>
</evidence>
<reference evidence="8" key="1">
    <citation type="submission" date="2013-09" db="EMBL/GenBank/DDBJ databases">
        <title>Corchorus olitorius genome sequencing.</title>
        <authorList>
            <person name="Alam M."/>
            <person name="Haque M.S."/>
            <person name="Islam M.S."/>
            <person name="Emdad E.M."/>
            <person name="Islam M.M."/>
            <person name="Ahmed B."/>
            <person name="Halim A."/>
            <person name="Hossen Q.M.M."/>
            <person name="Hossain M.Z."/>
            <person name="Ahmed R."/>
            <person name="Khan M.M."/>
            <person name="Islam R."/>
            <person name="Rashid M.M."/>
            <person name="Khan S.A."/>
            <person name="Rahman M.S."/>
            <person name="Alam M."/>
            <person name="Yahiya A.S."/>
            <person name="Khan M.S."/>
            <person name="Azam M.S."/>
            <person name="Haque T."/>
            <person name="Lashkar M.Z.H."/>
            <person name="Akhand A.I."/>
            <person name="Morshed G."/>
            <person name="Roy S."/>
            <person name="Uddin K.S."/>
            <person name="Rabeya T."/>
            <person name="Hossain A.S."/>
            <person name="Chowdhury A."/>
            <person name="Snigdha A.R."/>
            <person name="Mortoza M.S."/>
            <person name="Matin S.A."/>
            <person name="Hoque S.M.E."/>
            <person name="Islam M.K."/>
            <person name="Roy D.K."/>
            <person name="Haider R."/>
            <person name="Moosa M.M."/>
            <person name="Elias S.M."/>
            <person name="Hasan A.M."/>
            <person name="Jahan S."/>
            <person name="Shafiuddin M."/>
            <person name="Mahmood N."/>
            <person name="Shommy N.S."/>
        </authorList>
    </citation>
    <scope>NUCLEOTIDE SEQUENCE [LARGE SCALE GENOMIC DNA]</scope>
    <source>
        <strain evidence="8">cv. O-4</strain>
    </source>
</reference>
<evidence type="ECO:0000256" key="2">
    <source>
        <dbReference type="ARBA" id="ARBA00022737"/>
    </source>
</evidence>
<dbReference type="STRING" id="93759.A0A1R3H922"/>
<dbReference type="InterPro" id="IPR036388">
    <property type="entry name" value="WH-like_DNA-bd_sf"/>
</dbReference>
<sequence>MDLVSPVLDIATCLCGCTSRHMGYILNFEECLDGLREERADLIRLRNDVQRMVDDAERRPRLRRTEETEQWLTSAGRIIDELDRIIEQGDNQLQNRCLGSCCPKDLLSSYKIGKRLSKKMDSVRVVQRKCPSVLVARMPVLRYLMSEFLVKDTVGLDSALERFSYDSLNNSTAQNCFKYCCIFPKDYNIKIDELIDLWIGEGFLDGSSPRNQAEYIIGTLKLAYLLETDESKQCVRMHDIVHDMAMWLARDQGRKKNKVLLTESGRITHQDLHKWKEANWISLMGSRSTVNIDNLPFCSRLSTLLFRDTMLNSFPPGFFNSMPALKVLDLSGNQGLVELSSDIGYVKTLRYLNLSSTGIAELPATIRYLRNLGCLLLDYTMNLRRIPKEVISSLLRLQVYSKINGVLEHLFDAVEVPSDDEVAFLNALECLDHIDRVGITIFTAPSVVKILDSYILQSCIKKLTLMDCRDLISLCFTQEFGNLERLEIYHCCYLQEIKVSEWCKLGKLREVHIGVCPLLLNLNFLAYAKSLEILTILDCESLQVVTSEILAFPGLKTISLTQLRNLKSLCPSSKCFPSLSEIYVSQCLMLSQLPFDLETANLLQKIRGETDWWDLLEWNDATVKDACLLKFVSTSSGSLGKKKFHASTSR</sequence>
<dbReference type="InterPro" id="IPR058922">
    <property type="entry name" value="WHD_DRP"/>
</dbReference>
<dbReference type="OrthoDB" id="664960at2759"/>
<name>A0A1R3H922_9ROSI</name>
<dbReference type="PANTHER" id="PTHR33463">
    <property type="entry name" value="NB-ARC DOMAIN-CONTAINING PROTEIN-RELATED"/>
    <property type="match status" value="1"/>
</dbReference>
<evidence type="ECO:0008006" key="9">
    <source>
        <dbReference type="Google" id="ProtNLM"/>
    </source>
</evidence>
<feature type="coiled-coil region" evidence="4">
    <location>
        <begin position="32"/>
        <end position="59"/>
    </location>
</feature>
<dbReference type="SUPFAM" id="SSF52058">
    <property type="entry name" value="L domain-like"/>
    <property type="match status" value="1"/>
</dbReference>
<organism evidence="7 8">
    <name type="scientific">Corchorus olitorius</name>
    <dbReference type="NCBI Taxonomy" id="93759"/>
    <lineage>
        <taxon>Eukaryota</taxon>
        <taxon>Viridiplantae</taxon>
        <taxon>Streptophyta</taxon>
        <taxon>Embryophyta</taxon>
        <taxon>Tracheophyta</taxon>
        <taxon>Spermatophyta</taxon>
        <taxon>Magnoliopsida</taxon>
        <taxon>eudicotyledons</taxon>
        <taxon>Gunneridae</taxon>
        <taxon>Pentapetalae</taxon>
        <taxon>rosids</taxon>
        <taxon>malvids</taxon>
        <taxon>Malvales</taxon>
        <taxon>Malvaceae</taxon>
        <taxon>Grewioideae</taxon>
        <taxon>Apeibeae</taxon>
        <taxon>Corchorus</taxon>
    </lineage>
</organism>
<dbReference type="GO" id="GO:0006952">
    <property type="term" value="P:defense response"/>
    <property type="evidence" value="ECO:0007669"/>
    <property type="project" value="UniProtKB-KW"/>
</dbReference>
<dbReference type="Pfam" id="PF23598">
    <property type="entry name" value="LRR_14"/>
    <property type="match status" value="1"/>
</dbReference>
<dbReference type="Gene3D" id="1.10.10.10">
    <property type="entry name" value="Winged helix-like DNA-binding domain superfamily/Winged helix DNA-binding domain"/>
    <property type="match status" value="1"/>
</dbReference>
<keyword evidence="8" id="KW-1185">Reference proteome</keyword>
<keyword evidence="2" id="KW-0677">Repeat</keyword>